<feature type="transmembrane region" description="Helical" evidence="14">
    <location>
        <begin position="6"/>
        <end position="29"/>
    </location>
</feature>
<dbReference type="PANTHER" id="PTHR39579:SF1">
    <property type="entry name" value="INNER MEMBRANE PROTEIN YHCB"/>
    <property type="match status" value="1"/>
</dbReference>
<keyword evidence="4" id="KW-0132">Cell division</keyword>
<keyword evidence="20" id="KW-1185">Reference proteome</keyword>
<gene>
    <name evidence="15" type="ORF">APT59_15915</name>
    <name evidence="16" type="ORF">BVL52_14670</name>
    <name evidence="17" type="ORF">SAMN05216279_11146</name>
</gene>
<keyword evidence="8 14" id="KW-0472">Membrane</keyword>
<evidence type="ECO:0000256" key="14">
    <source>
        <dbReference type="SAM" id="Phobius"/>
    </source>
</evidence>
<feature type="region of interest" description="Disordered" evidence="13">
    <location>
        <begin position="100"/>
        <end position="146"/>
    </location>
</feature>
<dbReference type="eggNOG" id="COG3105">
    <property type="taxonomic scope" value="Bacteria"/>
</dbReference>
<dbReference type="Proteomes" id="UP000064137">
    <property type="component" value="Chromosome"/>
</dbReference>
<comment type="subcellular location">
    <subcellularLocation>
        <location evidence="1">Cell inner membrane</location>
        <topology evidence="1">Single-pass membrane protein</topology>
    </subcellularLocation>
</comment>
<dbReference type="GO" id="GO:0051301">
    <property type="term" value="P:cell division"/>
    <property type="evidence" value="ECO:0007669"/>
    <property type="project" value="UniProtKB-KW"/>
</dbReference>
<dbReference type="InterPro" id="IPR009386">
    <property type="entry name" value="ZapG-like"/>
</dbReference>
<evidence type="ECO:0000256" key="7">
    <source>
        <dbReference type="ARBA" id="ARBA00022989"/>
    </source>
</evidence>
<evidence type="ECO:0000313" key="17">
    <source>
        <dbReference type="EMBL" id="SCZ46646.1"/>
    </source>
</evidence>
<keyword evidence="9" id="KW-0131">Cell cycle</keyword>
<dbReference type="EMBL" id="MTLN01000008">
    <property type="protein sequence ID" value="ONN69523.1"/>
    <property type="molecule type" value="Genomic_DNA"/>
</dbReference>
<organism evidence="15 18">
    <name type="scientific">Pseudomonas oryzihabitans</name>
    <dbReference type="NCBI Taxonomy" id="47885"/>
    <lineage>
        <taxon>Bacteria</taxon>
        <taxon>Pseudomonadati</taxon>
        <taxon>Pseudomonadota</taxon>
        <taxon>Gammaproteobacteria</taxon>
        <taxon>Pseudomonadales</taxon>
        <taxon>Pseudomonadaceae</taxon>
        <taxon>Pseudomonas</taxon>
    </lineage>
</organism>
<dbReference type="AlphaFoldDB" id="A0A0U4XVR6"/>
<evidence type="ECO:0000313" key="16">
    <source>
        <dbReference type="EMBL" id="ONN69523.1"/>
    </source>
</evidence>
<evidence type="ECO:0000256" key="2">
    <source>
        <dbReference type="ARBA" id="ARBA00022475"/>
    </source>
</evidence>
<dbReference type="GO" id="GO:0005886">
    <property type="term" value="C:plasma membrane"/>
    <property type="evidence" value="ECO:0007669"/>
    <property type="project" value="UniProtKB-SubCell"/>
</dbReference>
<keyword evidence="3" id="KW-0997">Cell inner membrane</keyword>
<dbReference type="Pfam" id="PF06295">
    <property type="entry name" value="ZapG-like"/>
    <property type="match status" value="1"/>
</dbReference>
<evidence type="ECO:0000256" key="12">
    <source>
        <dbReference type="ARBA" id="ARBA00035727"/>
    </source>
</evidence>
<evidence type="ECO:0000313" key="20">
    <source>
        <dbReference type="Proteomes" id="UP000189310"/>
    </source>
</evidence>
<evidence type="ECO:0000313" key="19">
    <source>
        <dbReference type="Proteomes" id="UP000183046"/>
    </source>
</evidence>
<evidence type="ECO:0000256" key="10">
    <source>
        <dbReference type="ARBA" id="ARBA00035657"/>
    </source>
</evidence>
<evidence type="ECO:0000256" key="11">
    <source>
        <dbReference type="ARBA" id="ARBA00035703"/>
    </source>
</evidence>
<evidence type="ECO:0000313" key="18">
    <source>
        <dbReference type="Proteomes" id="UP000064137"/>
    </source>
</evidence>
<keyword evidence="2" id="KW-1003">Cell membrane</keyword>
<dbReference type="PANTHER" id="PTHR39579">
    <property type="entry name" value="INNER MEMBRANE PROTEIN YHCB"/>
    <property type="match status" value="1"/>
</dbReference>
<evidence type="ECO:0000256" key="5">
    <source>
        <dbReference type="ARBA" id="ARBA00022692"/>
    </source>
</evidence>
<sequence>MEQSLTTWLLPLVALLIGVGIGFLLARLVPGAAPSRVQRQLDDLQKKFDDYQHEVTSHFSTTAGLVRKLTQTYQDMQSHLSEGAERLAQDELTRQHLLASLHSAEQRYPSSRERIDGPTEAPRDYAPKGDGTPGTLDETYGVKSRG</sequence>
<evidence type="ECO:0000256" key="13">
    <source>
        <dbReference type="SAM" id="MobiDB-lite"/>
    </source>
</evidence>
<name>A0A0U4XVR6_9PSED</name>
<dbReference type="KEGG" id="por:APT59_15915"/>
<reference evidence="16 20" key="4">
    <citation type="submission" date="2017-01" db="EMBL/GenBank/DDBJ databases">
        <title>Pseudomonas psychrotolerans genome sequencing and assembly.</title>
        <authorList>
            <person name="Vyas B."/>
            <person name="Mayilraj S."/>
        </authorList>
    </citation>
    <scope>NUCLEOTIDE SEQUENCE [LARGE SCALE GENOMIC DNA]</scope>
    <source>
        <strain evidence="16 20">SDS18</strain>
    </source>
</reference>
<reference evidence="19" key="3">
    <citation type="submission" date="2016-10" db="EMBL/GenBank/DDBJ databases">
        <authorList>
            <person name="de Groot N.N."/>
        </authorList>
    </citation>
    <scope>NUCLEOTIDE SEQUENCE [LARGE SCALE GENOMIC DNA]</scope>
    <source>
        <strain evidence="19">DSM 15758</strain>
    </source>
</reference>
<keyword evidence="7 14" id="KW-1133">Transmembrane helix</keyword>
<dbReference type="Proteomes" id="UP000183046">
    <property type="component" value="Unassembled WGS sequence"/>
</dbReference>
<dbReference type="SUPFAM" id="SSF90257">
    <property type="entry name" value="Myosin rod fragments"/>
    <property type="match status" value="1"/>
</dbReference>
<dbReference type="OrthoDB" id="7068713at2"/>
<keyword evidence="6" id="KW-0133">Cell shape</keyword>
<proteinExistence type="inferred from homology"/>
<dbReference type="STRING" id="237610.BJP27_07570"/>
<dbReference type="PATRIC" id="fig|47885.6.peg.4213"/>
<reference evidence="17" key="2">
    <citation type="submission" date="2016-10" db="EMBL/GenBank/DDBJ databases">
        <authorList>
            <person name="Varghese N."/>
            <person name="Submissions S."/>
        </authorList>
    </citation>
    <scope>NUCLEOTIDE SEQUENCE</scope>
    <source>
        <strain evidence="17">DSM 15758</strain>
    </source>
</reference>
<dbReference type="EMBL" id="CP013987">
    <property type="protein sequence ID" value="ALZ85609.1"/>
    <property type="molecule type" value="Genomic_DNA"/>
</dbReference>
<dbReference type="Proteomes" id="UP000189310">
    <property type="component" value="Unassembled WGS sequence"/>
</dbReference>
<evidence type="ECO:0000256" key="4">
    <source>
        <dbReference type="ARBA" id="ARBA00022618"/>
    </source>
</evidence>
<feature type="compositionally biased region" description="Basic and acidic residues" evidence="13">
    <location>
        <begin position="110"/>
        <end position="127"/>
    </location>
</feature>
<evidence type="ECO:0000256" key="1">
    <source>
        <dbReference type="ARBA" id="ARBA00004377"/>
    </source>
</evidence>
<accession>A0A0U4XVR6</accession>
<reference evidence="15 18" key="1">
    <citation type="submission" date="2016-01" db="EMBL/GenBank/DDBJ databases">
        <title>Annotation of Pseudomonas oryzihabitans USDA-ARS-USMARC-56511.</title>
        <authorList>
            <person name="Harhay G.P."/>
            <person name="Harhay D.M."/>
            <person name="Smith T.P.L."/>
            <person name="Bono J.L."/>
            <person name="Heaton M.P."/>
            <person name="Clawson M.L."/>
            <person name="Chitko-Mckown C.G."/>
            <person name="Capik S.F."/>
            <person name="DeDonder K.D."/>
            <person name="Apley M.D."/>
            <person name="Lubbers B.V."/>
            <person name="White B.J."/>
            <person name="Larson R.L."/>
        </authorList>
    </citation>
    <scope>NUCLEOTIDE SEQUENCE [LARGE SCALE GENOMIC DNA]</scope>
    <source>
        <strain evidence="15 18">USDA-ARS-USMARC-56511</strain>
    </source>
</reference>
<dbReference type="EMBL" id="FMWB01000011">
    <property type="protein sequence ID" value="SCZ46646.1"/>
    <property type="molecule type" value="Genomic_DNA"/>
</dbReference>
<dbReference type="GO" id="GO:0008360">
    <property type="term" value="P:regulation of cell shape"/>
    <property type="evidence" value="ECO:0007669"/>
    <property type="project" value="UniProtKB-KW"/>
</dbReference>
<protein>
    <recommendedName>
        <fullName evidence="11">Z-ring associated protein G</fullName>
    </recommendedName>
    <alternativeName>
        <fullName evidence="12">Cell division protein ZapG</fullName>
    </alternativeName>
</protein>
<evidence type="ECO:0000256" key="3">
    <source>
        <dbReference type="ARBA" id="ARBA00022519"/>
    </source>
</evidence>
<dbReference type="RefSeq" id="WP_007160614.1">
    <property type="nucleotide sequence ID" value="NZ_CP013987.1"/>
</dbReference>
<evidence type="ECO:0000256" key="8">
    <source>
        <dbReference type="ARBA" id="ARBA00023136"/>
    </source>
</evidence>
<dbReference type="GeneID" id="57558523"/>
<evidence type="ECO:0000256" key="6">
    <source>
        <dbReference type="ARBA" id="ARBA00022960"/>
    </source>
</evidence>
<accession>A0A1G5PAT0</accession>
<evidence type="ECO:0000313" key="15">
    <source>
        <dbReference type="EMBL" id="ALZ85609.1"/>
    </source>
</evidence>
<evidence type="ECO:0000256" key="9">
    <source>
        <dbReference type="ARBA" id="ARBA00023306"/>
    </source>
</evidence>
<comment type="similarity">
    <text evidence="10">Belongs to the ZapG family.</text>
</comment>
<keyword evidence="5 14" id="KW-0812">Transmembrane</keyword>